<dbReference type="Pfam" id="PF11790">
    <property type="entry name" value="Glyco_hydro_cc"/>
    <property type="match status" value="2"/>
</dbReference>
<dbReference type="GO" id="GO:0071966">
    <property type="term" value="P:fungal-type cell wall polysaccharide metabolic process"/>
    <property type="evidence" value="ECO:0007669"/>
    <property type="project" value="TreeGrafter"/>
</dbReference>
<accession>L8WKJ2</accession>
<dbReference type="Proteomes" id="UP000011668">
    <property type="component" value="Unassembled WGS sequence"/>
</dbReference>
<proteinExistence type="predicted"/>
<dbReference type="HOGENOM" id="CLU_040908_6_0_1"/>
<evidence type="ECO:0000259" key="2">
    <source>
        <dbReference type="Pfam" id="PF11790"/>
    </source>
</evidence>
<dbReference type="SUPFAM" id="SSF51445">
    <property type="entry name" value="(Trans)glycosidases"/>
    <property type="match status" value="1"/>
</dbReference>
<protein>
    <submittedName>
        <fullName evidence="3">Glycosyl hydrolase catalytic core domain-containing protein</fullName>
    </submittedName>
</protein>
<dbReference type="EMBL" id="AFRT01002718">
    <property type="protein sequence ID" value="ELU37308.1"/>
    <property type="molecule type" value="Genomic_DNA"/>
</dbReference>
<organism evidence="3 4">
    <name type="scientific">Thanatephorus cucumeris (strain AG1-IA)</name>
    <name type="common">Rice sheath blight fungus</name>
    <name type="synonym">Rhizoctonia solani</name>
    <dbReference type="NCBI Taxonomy" id="983506"/>
    <lineage>
        <taxon>Eukaryota</taxon>
        <taxon>Fungi</taxon>
        <taxon>Dikarya</taxon>
        <taxon>Basidiomycota</taxon>
        <taxon>Agaricomycotina</taxon>
        <taxon>Agaricomycetes</taxon>
        <taxon>Cantharellales</taxon>
        <taxon>Ceratobasidiaceae</taxon>
        <taxon>Rhizoctonia</taxon>
        <taxon>Rhizoctonia solani AG-1</taxon>
    </lineage>
</organism>
<keyword evidence="3" id="KW-0378">Hydrolase</keyword>
<feature type="domain" description="Asl1-like glycosyl hydrolase catalytic" evidence="2">
    <location>
        <begin position="180"/>
        <end position="273"/>
    </location>
</feature>
<dbReference type="STRING" id="983506.L8WKJ2"/>
<keyword evidence="1" id="KW-0732">Signal</keyword>
<sequence length="306" mass="34055">MFICLFILLVTGVNTSGPNLPRAGGSKAGLGWGGGVLFGLEICRLFIRPRYYTWSPNSWVQPPPNLEFVPMLWGGKDASTFAKAVTPDSVAANGWTHILGMNEYDSFSWPLHLVTLPICGRPTSSLSEPRIQTCAWDLQHRPAVLTEYSGFTISSVTATLMGGAPLISSLCVSVFPVFEGKESRNFIQHINDYHNAFQRPIWVTEWACQDFNNGPQCSYNQIVEFLDETQTYMDNTDWVERYAWFGAMAKTPINKDTGLMDSSGEITDLGKQYMGSQAPMTHGGVMRLEFPFSLLFMSTLFVIMAV</sequence>
<feature type="signal peptide" evidence="1">
    <location>
        <begin position="1"/>
        <end position="15"/>
    </location>
</feature>
<dbReference type="PANTHER" id="PTHR34154:SF3">
    <property type="entry name" value="ALKALI-SENSITIVE LINKAGE PROTEIN 1"/>
    <property type="match status" value="1"/>
</dbReference>
<dbReference type="OrthoDB" id="5959761at2759"/>
<dbReference type="InterPro" id="IPR017853">
    <property type="entry name" value="GH"/>
</dbReference>
<reference evidence="3 4" key="1">
    <citation type="journal article" date="2013" name="Nat. Commun.">
        <title>The evolution and pathogenic mechanisms of the rice sheath blight pathogen.</title>
        <authorList>
            <person name="Zheng A."/>
            <person name="Lin R."/>
            <person name="Xu L."/>
            <person name="Qin P."/>
            <person name="Tang C."/>
            <person name="Ai P."/>
            <person name="Zhang D."/>
            <person name="Liu Y."/>
            <person name="Sun Z."/>
            <person name="Feng H."/>
            <person name="Wang Y."/>
            <person name="Chen Y."/>
            <person name="Liang X."/>
            <person name="Fu R."/>
            <person name="Li Q."/>
            <person name="Zhang J."/>
            <person name="Yu X."/>
            <person name="Xie Z."/>
            <person name="Ding L."/>
            <person name="Guan P."/>
            <person name="Tang J."/>
            <person name="Liang Y."/>
            <person name="Wang S."/>
            <person name="Deng Q."/>
            <person name="Li S."/>
            <person name="Zhu J."/>
            <person name="Wang L."/>
            <person name="Liu H."/>
            <person name="Li P."/>
        </authorList>
    </citation>
    <scope>NUCLEOTIDE SEQUENCE [LARGE SCALE GENOMIC DNA]</scope>
    <source>
        <strain evidence="4">AG-1 IA</strain>
    </source>
</reference>
<evidence type="ECO:0000313" key="4">
    <source>
        <dbReference type="Proteomes" id="UP000011668"/>
    </source>
</evidence>
<feature type="domain" description="Asl1-like glycosyl hydrolase catalytic" evidence="2">
    <location>
        <begin position="51"/>
        <end position="105"/>
    </location>
</feature>
<dbReference type="GO" id="GO:0009277">
    <property type="term" value="C:fungal-type cell wall"/>
    <property type="evidence" value="ECO:0007669"/>
    <property type="project" value="TreeGrafter"/>
</dbReference>
<feature type="chain" id="PRO_5012813571" evidence="1">
    <location>
        <begin position="16"/>
        <end position="306"/>
    </location>
</feature>
<dbReference type="InterPro" id="IPR053183">
    <property type="entry name" value="ASL1"/>
</dbReference>
<evidence type="ECO:0000256" key="1">
    <source>
        <dbReference type="SAM" id="SignalP"/>
    </source>
</evidence>
<comment type="caution">
    <text evidence="3">The sequence shown here is derived from an EMBL/GenBank/DDBJ whole genome shotgun (WGS) entry which is preliminary data.</text>
</comment>
<dbReference type="PANTHER" id="PTHR34154">
    <property type="entry name" value="ALKALI-SENSITIVE LINKAGE PROTEIN 1"/>
    <property type="match status" value="1"/>
</dbReference>
<dbReference type="GO" id="GO:0016787">
    <property type="term" value="F:hydrolase activity"/>
    <property type="evidence" value="ECO:0007669"/>
    <property type="project" value="UniProtKB-KW"/>
</dbReference>
<evidence type="ECO:0000313" key="3">
    <source>
        <dbReference type="EMBL" id="ELU37308.1"/>
    </source>
</evidence>
<gene>
    <name evidence="3" type="ORF">AG1IA_08663</name>
</gene>
<name>L8WKJ2_THACA</name>
<dbReference type="InterPro" id="IPR024655">
    <property type="entry name" value="Asl1_glyco_hydro_catalytic"/>
</dbReference>
<dbReference type="AlphaFoldDB" id="L8WKJ2"/>
<keyword evidence="4" id="KW-1185">Reference proteome</keyword>